<dbReference type="InterPro" id="IPR016161">
    <property type="entry name" value="Ald_DH/histidinol_DH"/>
</dbReference>
<dbReference type="InterPro" id="IPR016163">
    <property type="entry name" value="Ald_DH_C"/>
</dbReference>
<keyword evidence="5" id="KW-1185">Reference proteome</keyword>
<name>A0A9P7J5I9_9AGAM</name>
<evidence type="ECO:0000256" key="2">
    <source>
        <dbReference type="SAM" id="MobiDB-lite"/>
    </source>
</evidence>
<evidence type="ECO:0000313" key="5">
    <source>
        <dbReference type="Proteomes" id="UP000719766"/>
    </source>
</evidence>
<protein>
    <submittedName>
        <fullName evidence="4">Aldehyde dehydrogenase family-domain-containing protein</fullName>
    </submittedName>
</protein>
<comment type="caution">
    <text evidence="4">The sequence shown here is derived from an EMBL/GenBank/DDBJ whole genome shotgun (WGS) entry which is preliminary data.</text>
</comment>
<dbReference type="InterPro" id="IPR015590">
    <property type="entry name" value="Aldehyde_DH_dom"/>
</dbReference>
<dbReference type="InterPro" id="IPR016162">
    <property type="entry name" value="Ald_DH_N"/>
</dbReference>
<organism evidence="4 5">
    <name type="scientific">Suillus plorans</name>
    <dbReference type="NCBI Taxonomy" id="116603"/>
    <lineage>
        <taxon>Eukaryota</taxon>
        <taxon>Fungi</taxon>
        <taxon>Dikarya</taxon>
        <taxon>Basidiomycota</taxon>
        <taxon>Agaricomycotina</taxon>
        <taxon>Agaricomycetes</taxon>
        <taxon>Agaricomycetidae</taxon>
        <taxon>Boletales</taxon>
        <taxon>Suillineae</taxon>
        <taxon>Suillaceae</taxon>
        <taxon>Suillus</taxon>
    </lineage>
</organism>
<dbReference type="Gene3D" id="3.40.605.10">
    <property type="entry name" value="Aldehyde Dehydrogenase, Chain A, domain 1"/>
    <property type="match status" value="1"/>
</dbReference>
<dbReference type="Proteomes" id="UP000719766">
    <property type="component" value="Unassembled WGS sequence"/>
</dbReference>
<gene>
    <name evidence="4" type="ORF">HD556DRAFT_1437622</name>
</gene>
<accession>A0A9P7J5I9</accession>
<dbReference type="Pfam" id="PF00171">
    <property type="entry name" value="Aldedh"/>
    <property type="match status" value="1"/>
</dbReference>
<feature type="region of interest" description="Disordered" evidence="2">
    <location>
        <begin position="1"/>
        <end position="32"/>
    </location>
</feature>
<evidence type="ECO:0000259" key="3">
    <source>
        <dbReference type="Pfam" id="PF00171"/>
    </source>
</evidence>
<evidence type="ECO:0000256" key="1">
    <source>
        <dbReference type="ARBA" id="ARBA00009986"/>
    </source>
</evidence>
<proteinExistence type="inferred from homology"/>
<dbReference type="EMBL" id="JABBWE010000004">
    <property type="protein sequence ID" value="KAG1803888.1"/>
    <property type="molecule type" value="Genomic_DNA"/>
</dbReference>
<dbReference type="RefSeq" id="XP_041166234.1">
    <property type="nucleotide sequence ID" value="XM_041305726.1"/>
</dbReference>
<sequence>MAEIEGNTVYRSPNNRSHAMAMSRETSPRSSDNFNHATGMLLALKNPVKVEGHTWCSIKLIRFKVWVRGVKPINLNTTDSNLVASGTLYPVEDMDAVHVMIQKGVRVVREQLIDLSQIINPNIDDNAMRAPPFILHNSEIVTTVAGAMSETAHRRYMAWYTQQRVIELAKHDPHAAQDYSQELPAFHMTLQPRLKRSAQVKFIANSDQLETPGLDVGHRCLRLNLSASWESGYITSGKNDDATLHLGGKQIRREGYFIKPTIFMECQPDMTIVREEIFGSVMCIMKFNTEDEVVEQATYDTSYRLAVSVFTKDIDRAIRVAHALEAGAAWINCANQTEISMPFGGFKQSEISRELSEYALEK</sequence>
<dbReference type="GeneID" id="64599490"/>
<feature type="domain" description="Aldehyde dehydrogenase" evidence="3">
    <location>
        <begin position="232"/>
        <end position="361"/>
    </location>
</feature>
<dbReference type="Gene3D" id="3.40.309.10">
    <property type="entry name" value="Aldehyde Dehydrogenase, Chain A, domain 2"/>
    <property type="match status" value="1"/>
</dbReference>
<dbReference type="AlphaFoldDB" id="A0A9P7J5I9"/>
<comment type="similarity">
    <text evidence="1">Belongs to the aldehyde dehydrogenase family.</text>
</comment>
<dbReference type="SUPFAM" id="SSF53720">
    <property type="entry name" value="ALDH-like"/>
    <property type="match status" value="1"/>
</dbReference>
<dbReference type="GO" id="GO:0016620">
    <property type="term" value="F:oxidoreductase activity, acting on the aldehyde or oxo group of donors, NAD or NADP as acceptor"/>
    <property type="evidence" value="ECO:0007669"/>
    <property type="project" value="InterPro"/>
</dbReference>
<dbReference type="PANTHER" id="PTHR11699">
    <property type="entry name" value="ALDEHYDE DEHYDROGENASE-RELATED"/>
    <property type="match status" value="1"/>
</dbReference>
<dbReference type="OrthoDB" id="2667773at2759"/>
<evidence type="ECO:0000313" key="4">
    <source>
        <dbReference type="EMBL" id="KAG1803888.1"/>
    </source>
</evidence>
<reference evidence="4" key="1">
    <citation type="journal article" date="2020" name="New Phytol.">
        <title>Comparative genomics reveals dynamic genome evolution in host specialist ectomycorrhizal fungi.</title>
        <authorList>
            <person name="Lofgren L.A."/>
            <person name="Nguyen N.H."/>
            <person name="Vilgalys R."/>
            <person name="Ruytinx J."/>
            <person name="Liao H.L."/>
            <person name="Branco S."/>
            <person name="Kuo A."/>
            <person name="LaButti K."/>
            <person name="Lipzen A."/>
            <person name="Andreopoulos W."/>
            <person name="Pangilinan J."/>
            <person name="Riley R."/>
            <person name="Hundley H."/>
            <person name="Na H."/>
            <person name="Barry K."/>
            <person name="Grigoriev I.V."/>
            <person name="Stajich J.E."/>
            <person name="Kennedy P.G."/>
        </authorList>
    </citation>
    <scope>NUCLEOTIDE SEQUENCE</scope>
    <source>
        <strain evidence="4">S12</strain>
    </source>
</reference>